<protein>
    <submittedName>
        <fullName evidence="1">Uncharacterized protein</fullName>
    </submittedName>
</protein>
<feature type="non-terminal residue" evidence="1">
    <location>
        <position position="159"/>
    </location>
</feature>
<evidence type="ECO:0000313" key="1">
    <source>
        <dbReference type="EMBL" id="MDR9777640.1"/>
    </source>
</evidence>
<sequence>MLDTLIHPTKTTSIYSSEPLSTGLMQQLQALFYGLNNEAKGLSQLSESLSDTISVVVTDRLECFDGFAAEAVNCLILIVPQSLNVPSTGQFSTAVIYKRSDDETIAVALEKIFSSLIKFTVMSTAYLDTLDINSCLQFRNHRYLNVFHGSFEKLEYLSN</sequence>
<comment type="caution">
    <text evidence="1">The sequence shown here is derived from an EMBL/GenBank/DDBJ whole genome shotgun (WGS) entry which is preliminary data.</text>
</comment>
<dbReference type="AlphaFoldDB" id="A0AAJ2H1A1"/>
<dbReference type="RefSeq" id="WP_310865847.1">
    <property type="nucleotide sequence ID" value="NZ_JAVLSF010000071.1"/>
</dbReference>
<accession>A0AAJ2H1A1</accession>
<reference evidence="1" key="1">
    <citation type="submission" date="2023-04" db="EMBL/GenBank/DDBJ databases">
        <title>Genomic characterization of faba bean (Vicia faba) microsymbionts in Mexican soils.</title>
        <authorList>
            <person name="Rivera Orduna F.N."/>
            <person name="Guevara-Luna J."/>
            <person name="Yan J."/>
            <person name="Arroyo-Herrera I."/>
            <person name="Li Y."/>
            <person name="Vasquez-Murrieta M.S."/>
            <person name="Wang E.T."/>
        </authorList>
    </citation>
    <scope>NUCLEOTIDE SEQUENCE</scope>
    <source>
        <strain evidence="1">CH26</strain>
    </source>
</reference>
<name>A0AAJ2H1A1_9HYPH</name>
<organism evidence="1 2">
    <name type="scientific">Rhizobium hidalgonense</name>
    <dbReference type="NCBI Taxonomy" id="1538159"/>
    <lineage>
        <taxon>Bacteria</taxon>
        <taxon>Pseudomonadati</taxon>
        <taxon>Pseudomonadota</taxon>
        <taxon>Alphaproteobacteria</taxon>
        <taxon>Hyphomicrobiales</taxon>
        <taxon>Rhizobiaceae</taxon>
        <taxon>Rhizobium/Agrobacterium group</taxon>
        <taxon>Rhizobium</taxon>
    </lineage>
</organism>
<gene>
    <name evidence="1" type="ORF">RJJ65_34470</name>
</gene>
<dbReference type="EMBL" id="JAVLSF010000071">
    <property type="protein sequence ID" value="MDR9777640.1"/>
    <property type="molecule type" value="Genomic_DNA"/>
</dbReference>
<evidence type="ECO:0000313" key="2">
    <source>
        <dbReference type="Proteomes" id="UP001268610"/>
    </source>
</evidence>
<dbReference type="Proteomes" id="UP001268610">
    <property type="component" value="Unassembled WGS sequence"/>
</dbReference>
<proteinExistence type="predicted"/>